<organism evidence="1 2">
    <name type="scientific">Flexivirga endophytica</name>
    <dbReference type="NCBI Taxonomy" id="1849103"/>
    <lineage>
        <taxon>Bacteria</taxon>
        <taxon>Bacillati</taxon>
        <taxon>Actinomycetota</taxon>
        <taxon>Actinomycetes</taxon>
        <taxon>Micrococcales</taxon>
        <taxon>Dermacoccaceae</taxon>
        <taxon>Flexivirga</taxon>
    </lineage>
</organism>
<protein>
    <submittedName>
        <fullName evidence="1">Uncharacterized protein</fullName>
    </submittedName>
</protein>
<accession>A0A916X018</accession>
<keyword evidence="2" id="KW-1185">Reference proteome</keyword>
<sequence>MAQPARRDALRERLAICKGIAEPRGKRRRAAGHPGILLGTTVDVLSVVHRQRAGLSPSYE</sequence>
<reference evidence="1" key="1">
    <citation type="journal article" date="2014" name="Int. J. Syst. Evol. Microbiol.">
        <title>Complete genome sequence of Corynebacterium casei LMG S-19264T (=DSM 44701T), isolated from a smear-ripened cheese.</title>
        <authorList>
            <consortium name="US DOE Joint Genome Institute (JGI-PGF)"/>
            <person name="Walter F."/>
            <person name="Albersmeier A."/>
            <person name="Kalinowski J."/>
            <person name="Ruckert C."/>
        </authorList>
    </citation>
    <scope>NUCLEOTIDE SEQUENCE</scope>
    <source>
        <strain evidence="1">CGMCC 1.15085</strain>
    </source>
</reference>
<gene>
    <name evidence="1" type="ORF">GCM10011492_37690</name>
</gene>
<reference evidence="1" key="2">
    <citation type="submission" date="2020-09" db="EMBL/GenBank/DDBJ databases">
        <authorList>
            <person name="Sun Q."/>
            <person name="Zhou Y."/>
        </authorList>
    </citation>
    <scope>NUCLEOTIDE SEQUENCE</scope>
    <source>
        <strain evidence="1">CGMCC 1.15085</strain>
    </source>
</reference>
<dbReference type="EMBL" id="BMHI01000006">
    <property type="protein sequence ID" value="GGB43209.1"/>
    <property type="molecule type" value="Genomic_DNA"/>
</dbReference>
<name>A0A916X018_9MICO</name>
<comment type="caution">
    <text evidence="1">The sequence shown here is derived from an EMBL/GenBank/DDBJ whole genome shotgun (WGS) entry which is preliminary data.</text>
</comment>
<dbReference type="Proteomes" id="UP000636793">
    <property type="component" value="Unassembled WGS sequence"/>
</dbReference>
<evidence type="ECO:0000313" key="2">
    <source>
        <dbReference type="Proteomes" id="UP000636793"/>
    </source>
</evidence>
<proteinExistence type="predicted"/>
<evidence type="ECO:0000313" key="1">
    <source>
        <dbReference type="EMBL" id="GGB43209.1"/>
    </source>
</evidence>
<dbReference type="AlphaFoldDB" id="A0A916X018"/>